<accession>A0A7D4BEV9</accession>
<dbReference type="KEGG" id="ttz:FHG85_12780"/>
<dbReference type="RefSeq" id="WP_173076533.1">
    <property type="nucleotide sequence ID" value="NZ_CP041345.1"/>
</dbReference>
<dbReference type="Proteomes" id="UP000500961">
    <property type="component" value="Chromosome"/>
</dbReference>
<proteinExistence type="predicted"/>
<feature type="signal peptide" evidence="1">
    <location>
        <begin position="1"/>
        <end position="21"/>
    </location>
</feature>
<evidence type="ECO:0000313" key="2">
    <source>
        <dbReference type="EMBL" id="QKG81103.1"/>
    </source>
</evidence>
<keyword evidence="1" id="KW-0732">Signal</keyword>
<dbReference type="AlphaFoldDB" id="A0A7D4BEV9"/>
<name>A0A7D4BEV9_9BACT</name>
<dbReference type="NCBIfam" id="NF047658">
    <property type="entry name" value="HYC_CC_PP"/>
    <property type="match status" value="1"/>
</dbReference>
<evidence type="ECO:0000313" key="3">
    <source>
        <dbReference type="Proteomes" id="UP000500961"/>
    </source>
</evidence>
<evidence type="ECO:0000256" key="1">
    <source>
        <dbReference type="SAM" id="SignalP"/>
    </source>
</evidence>
<keyword evidence="3" id="KW-1185">Reference proteome</keyword>
<protein>
    <submittedName>
        <fullName evidence="2">Uncharacterized protein</fullName>
    </submittedName>
</protein>
<sequence>MKKVLSILLSTIVLLSHLSLTVGTHYCHNKAIESKIIMGNTHLGCGMEIKDESHNSPSSNEMIITNPKCCYNTYQIIQSTEEFVHNSYLPDLQIDFFIAIVQQVQSIKIYSAVAEKIGLILTPPPLIEKDIQVLFQSFLN</sequence>
<dbReference type="InterPro" id="IPR058512">
    <property type="entry name" value="DUF8199"/>
</dbReference>
<dbReference type="InterPro" id="IPR058060">
    <property type="entry name" value="HYC_CC_PP"/>
</dbReference>
<gene>
    <name evidence="2" type="ORF">FHG85_12780</name>
</gene>
<feature type="chain" id="PRO_5029759226" evidence="1">
    <location>
        <begin position="22"/>
        <end position="140"/>
    </location>
</feature>
<reference evidence="2 3" key="1">
    <citation type="submission" date="2019-07" db="EMBL/GenBank/DDBJ databases">
        <title>Thalassofilum flectens gen. nov., sp. nov., a novel moderate thermophilic anaerobe from a shallow sea hot spring in Kunashir Island (Russia), representing a new family in the order Bacteroidales, and proposal of Thalassofilacea fam. nov.</title>
        <authorList>
            <person name="Kochetkova T.V."/>
            <person name="Podosokorskaya O.A."/>
            <person name="Novikov A."/>
            <person name="Elcheninov A.G."/>
            <person name="Toshchakov S.V."/>
            <person name="Kublanov I.V."/>
        </authorList>
    </citation>
    <scope>NUCLEOTIDE SEQUENCE [LARGE SCALE GENOMIC DNA]</scope>
    <source>
        <strain evidence="2 3">38-H</strain>
    </source>
</reference>
<organism evidence="2 3">
    <name type="scientific">Tenuifilum thalassicum</name>
    <dbReference type="NCBI Taxonomy" id="2590900"/>
    <lineage>
        <taxon>Bacteria</taxon>
        <taxon>Pseudomonadati</taxon>
        <taxon>Bacteroidota</taxon>
        <taxon>Bacteroidia</taxon>
        <taxon>Bacteroidales</taxon>
        <taxon>Tenuifilaceae</taxon>
        <taxon>Tenuifilum</taxon>
    </lineage>
</organism>
<dbReference type="Pfam" id="PF26622">
    <property type="entry name" value="DUF8199"/>
    <property type="match status" value="1"/>
</dbReference>
<dbReference type="EMBL" id="CP041345">
    <property type="protein sequence ID" value="QKG81103.1"/>
    <property type="molecule type" value="Genomic_DNA"/>
</dbReference>